<feature type="compositionally biased region" description="Low complexity" evidence="1">
    <location>
        <begin position="91"/>
        <end position="106"/>
    </location>
</feature>
<feature type="region of interest" description="Disordered" evidence="1">
    <location>
        <begin position="91"/>
        <end position="135"/>
    </location>
</feature>
<dbReference type="PROSITE" id="PS51257">
    <property type="entry name" value="PROKAR_LIPOPROTEIN"/>
    <property type="match status" value="1"/>
</dbReference>
<sequence>MMKPGIFIALTLIGLGACTPREVPTERGVGFGDFTEFELERARREAQLSAPRGTIVPPAQVNTIPSQQPVNQTQAIPSSALAQAGIGTAASPAAASPAPVAPVQTPGRLGADPLRTQGVQASPSNPAPSLVTGNVGLSDEQSFDAVAGRETIESDAQRRAAQAAAREQIAPTAVPDRPANTGPNIVEYALSAPNVKGQEWYSRSLLSGEGRFRRNCATYATPDDAQRDFLARGGPERDRRGIDPDGDGFACGWDPAPFIQAVRN</sequence>
<dbReference type="Proteomes" id="UP000186997">
    <property type="component" value="Unassembled WGS sequence"/>
</dbReference>
<dbReference type="AlphaFoldDB" id="A0A1R3WYP3"/>
<gene>
    <name evidence="2" type="ORF">SAMN05421665_1659</name>
</gene>
<organism evidence="2 3">
    <name type="scientific">Yoonia rosea</name>
    <dbReference type="NCBI Taxonomy" id="287098"/>
    <lineage>
        <taxon>Bacteria</taxon>
        <taxon>Pseudomonadati</taxon>
        <taxon>Pseudomonadota</taxon>
        <taxon>Alphaproteobacteria</taxon>
        <taxon>Rhodobacterales</taxon>
        <taxon>Paracoccaceae</taxon>
        <taxon>Yoonia</taxon>
    </lineage>
</organism>
<proteinExistence type="predicted"/>
<evidence type="ECO:0000256" key="1">
    <source>
        <dbReference type="SAM" id="MobiDB-lite"/>
    </source>
</evidence>
<name>A0A1R3WYP3_9RHOB</name>
<accession>A0A1R3WYP3</accession>
<protein>
    <recommendedName>
        <fullName evidence="4">Excalibur calcium-binding domain-containing protein</fullName>
    </recommendedName>
</protein>
<evidence type="ECO:0000313" key="3">
    <source>
        <dbReference type="Proteomes" id="UP000186997"/>
    </source>
</evidence>
<reference evidence="3" key="1">
    <citation type="submission" date="2017-01" db="EMBL/GenBank/DDBJ databases">
        <authorList>
            <person name="Varghese N."/>
            <person name="Submissions S."/>
        </authorList>
    </citation>
    <scope>NUCLEOTIDE SEQUENCE [LARGE SCALE GENOMIC DNA]</scope>
    <source>
        <strain evidence="3">DSM 29591</strain>
    </source>
</reference>
<evidence type="ECO:0000313" key="2">
    <source>
        <dbReference type="EMBL" id="SIT83400.1"/>
    </source>
</evidence>
<evidence type="ECO:0008006" key="4">
    <source>
        <dbReference type="Google" id="ProtNLM"/>
    </source>
</evidence>
<dbReference type="EMBL" id="FTPR01000001">
    <property type="protein sequence ID" value="SIT83400.1"/>
    <property type="molecule type" value="Genomic_DNA"/>
</dbReference>
<dbReference type="STRING" id="287098.SAMN05421665_1659"/>
<keyword evidence="3" id="KW-1185">Reference proteome</keyword>